<feature type="domain" description="ABM" evidence="1">
    <location>
        <begin position="5"/>
        <end position="59"/>
    </location>
</feature>
<dbReference type="AlphaFoldDB" id="A0A433LAI2"/>
<dbReference type="EMBL" id="RZHD01000006">
    <property type="protein sequence ID" value="RUR45129.1"/>
    <property type="molecule type" value="Genomic_DNA"/>
</dbReference>
<reference evidence="2 3" key="1">
    <citation type="submission" date="2018-12" db="EMBL/GenBank/DDBJ databases">
        <title>three novel Halomonas strain isolated from plants.</title>
        <authorList>
            <person name="Sun C."/>
        </authorList>
    </citation>
    <scope>NUCLEOTIDE SEQUENCE [LARGE SCALE GENOMIC DNA]</scope>
    <source>
        <strain evidence="2 3">RC</strain>
    </source>
</reference>
<organism evidence="2 3">
    <name type="scientific">Vreelandella populi</name>
    <dbReference type="NCBI Taxonomy" id="2498858"/>
    <lineage>
        <taxon>Bacteria</taxon>
        <taxon>Pseudomonadati</taxon>
        <taxon>Pseudomonadota</taxon>
        <taxon>Gammaproteobacteria</taxon>
        <taxon>Oceanospirillales</taxon>
        <taxon>Halomonadaceae</taxon>
        <taxon>Vreelandella</taxon>
    </lineage>
</organism>
<comment type="caution">
    <text evidence="2">The sequence shown here is derived from an EMBL/GenBank/DDBJ whole genome shotgun (WGS) entry which is preliminary data.</text>
</comment>
<accession>A0A433LAI2</accession>
<gene>
    <name evidence="2" type="ORF">ELY37_13795</name>
</gene>
<evidence type="ECO:0000259" key="1">
    <source>
        <dbReference type="Pfam" id="PF03992"/>
    </source>
</evidence>
<dbReference type="SUPFAM" id="SSF54909">
    <property type="entry name" value="Dimeric alpha+beta barrel"/>
    <property type="match status" value="1"/>
</dbReference>
<dbReference type="InterPro" id="IPR007138">
    <property type="entry name" value="ABM_dom"/>
</dbReference>
<name>A0A433LAI2_9GAMM</name>
<dbReference type="RefSeq" id="WP_126981879.1">
    <property type="nucleotide sequence ID" value="NZ_RZHD01000006.1"/>
</dbReference>
<dbReference type="InterPro" id="IPR011008">
    <property type="entry name" value="Dimeric_a/b-barrel"/>
</dbReference>
<keyword evidence="3" id="KW-1185">Reference proteome</keyword>
<dbReference type="Gene3D" id="3.30.70.100">
    <property type="match status" value="1"/>
</dbReference>
<proteinExistence type="predicted"/>
<dbReference type="Pfam" id="PF03992">
    <property type="entry name" value="ABM"/>
    <property type="match status" value="1"/>
</dbReference>
<protein>
    <recommendedName>
        <fullName evidence="1">ABM domain-containing protein</fullName>
    </recommendedName>
</protein>
<evidence type="ECO:0000313" key="2">
    <source>
        <dbReference type="EMBL" id="RUR45129.1"/>
    </source>
</evidence>
<sequence length="117" mass="13094">MKEDITCVFSLTLHEGKFPEFRDLVAKIVAATKQEPGTLSYVYSVSADEKTVHIVERYNADAVVSHVDETFAPFAKDFLSLVTIASLTVYGRPNQAIKERLDPFGAVYLMPFDGFTR</sequence>
<dbReference type="Proteomes" id="UP000286912">
    <property type="component" value="Unassembled WGS sequence"/>
</dbReference>
<evidence type="ECO:0000313" key="3">
    <source>
        <dbReference type="Proteomes" id="UP000286912"/>
    </source>
</evidence>
<dbReference type="OrthoDB" id="2082794at2"/>